<evidence type="ECO:0000313" key="2">
    <source>
        <dbReference type="EMBL" id="SMY26489.1"/>
    </source>
</evidence>
<name>A0A1Y6LS80_ZYMTR</name>
<feature type="transmembrane region" description="Helical" evidence="1">
    <location>
        <begin position="24"/>
        <end position="48"/>
    </location>
</feature>
<keyword evidence="1" id="KW-0812">Transmembrane</keyword>
<dbReference type="EMBL" id="LT882682">
    <property type="protein sequence ID" value="SMY26489.1"/>
    <property type="molecule type" value="Genomic_DNA"/>
</dbReference>
<proteinExistence type="predicted"/>
<protein>
    <submittedName>
        <fullName evidence="2">Uncharacterized protein</fullName>
    </submittedName>
</protein>
<organism evidence="2 3">
    <name type="scientific">Zymoseptoria tritici ST99CH_1A5</name>
    <dbReference type="NCBI Taxonomy" id="1276529"/>
    <lineage>
        <taxon>Eukaryota</taxon>
        <taxon>Fungi</taxon>
        <taxon>Dikarya</taxon>
        <taxon>Ascomycota</taxon>
        <taxon>Pezizomycotina</taxon>
        <taxon>Dothideomycetes</taxon>
        <taxon>Dothideomycetidae</taxon>
        <taxon>Mycosphaerellales</taxon>
        <taxon>Mycosphaerellaceae</taxon>
        <taxon>Zymoseptoria</taxon>
    </lineage>
</organism>
<keyword evidence="1" id="KW-1133">Transmembrane helix</keyword>
<dbReference type="AlphaFoldDB" id="A0A1Y6LS80"/>
<dbReference type="Proteomes" id="UP000215453">
    <property type="component" value="Chromosome 7"/>
</dbReference>
<sequence length="114" mass="12771">MFLPLAASVASAFTKTAPHIIEIISFFLVTAKLLCIISLLLSGPAIYLHRYKINKAHERRIESIIPRRQQAGVQPIDLERLRILIRDQETRDRAAGLEDSAKVARRAQGQVIDG</sequence>
<accession>A0A1Y6LS80</accession>
<evidence type="ECO:0000313" key="3">
    <source>
        <dbReference type="Proteomes" id="UP000215453"/>
    </source>
</evidence>
<gene>
    <name evidence="2" type="ORF">ZT1A5_G7932</name>
</gene>
<reference evidence="2 3" key="1">
    <citation type="submission" date="2016-10" db="EMBL/GenBank/DDBJ databases">
        <authorList>
            <person name="Varghese N."/>
        </authorList>
    </citation>
    <scope>NUCLEOTIDE SEQUENCE [LARGE SCALE GENOMIC DNA]</scope>
</reference>
<keyword evidence="1" id="KW-0472">Membrane</keyword>
<evidence type="ECO:0000256" key="1">
    <source>
        <dbReference type="SAM" id="Phobius"/>
    </source>
</evidence>